<evidence type="ECO:0000313" key="3">
    <source>
        <dbReference type="EMBL" id="SDB96166.1"/>
    </source>
</evidence>
<name>A0A1G6HRN6_9BACL</name>
<dbReference type="AlphaFoldDB" id="A0A1G6HRN6"/>
<reference evidence="3 4" key="1">
    <citation type="submission" date="2016-10" db="EMBL/GenBank/DDBJ databases">
        <authorList>
            <person name="de Groot N.N."/>
        </authorList>
    </citation>
    <scope>NUCLEOTIDE SEQUENCE [LARGE SCALE GENOMIC DNA]</scope>
    <source>
        <strain evidence="3 4">DSM 45514</strain>
    </source>
</reference>
<feature type="chain" id="PRO_5039143292" evidence="2">
    <location>
        <begin position="23"/>
        <end position="193"/>
    </location>
</feature>
<organism evidence="3 4">
    <name type="scientific">Melghirimyces thermohalophilus</name>
    <dbReference type="NCBI Taxonomy" id="1236220"/>
    <lineage>
        <taxon>Bacteria</taxon>
        <taxon>Bacillati</taxon>
        <taxon>Bacillota</taxon>
        <taxon>Bacilli</taxon>
        <taxon>Bacillales</taxon>
        <taxon>Thermoactinomycetaceae</taxon>
        <taxon>Melghirimyces</taxon>
    </lineage>
</organism>
<keyword evidence="2" id="KW-0732">Signal</keyword>
<dbReference type="NCBIfam" id="TIGR02898">
    <property type="entry name" value="spore_YhcN_YlaJ"/>
    <property type="match status" value="1"/>
</dbReference>
<dbReference type="EMBL" id="FMZA01000001">
    <property type="protein sequence ID" value="SDB96166.1"/>
    <property type="molecule type" value="Genomic_DNA"/>
</dbReference>
<dbReference type="RefSeq" id="WP_091565470.1">
    <property type="nucleotide sequence ID" value="NZ_FMZA01000001.1"/>
</dbReference>
<dbReference type="Pfam" id="PF09580">
    <property type="entry name" value="Spore_YhcN_YlaJ"/>
    <property type="match status" value="1"/>
</dbReference>
<gene>
    <name evidence="3" type="ORF">SAMN04488112_101142</name>
</gene>
<feature type="compositionally biased region" description="Polar residues" evidence="1">
    <location>
        <begin position="162"/>
        <end position="175"/>
    </location>
</feature>
<accession>A0A1G6HRN6</accession>
<dbReference type="OrthoDB" id="2381329at2"/>
<keyword evidence="4" id="KW-1185">Reference proteome</keyword>
<evidence type="ECO:0000313" key="4">
    <source>
        <dbReference type="Proteomes" id="UP000199387"/>
    </source>
</evidence>
<evidence type="ECO:0000256" key="1">
    <source>
        <dbReference type="SAM" id="MobiDB-lite"/>
    </source>
</evidence>
<keyword evidence="3" id="KW-0449">Lipoprotein</keyword>
<dbReference type="PROSITE" id="PS51257">
    <property type="entry name" value="PROKAR_LIPOPROTEIN"/>
    <property type="match status" value="1"/>
</dbReference>
<dbReference type="InterPro" id="IPR014247">
    <property type="entry name" value="Spore_lipoprot_YhcN/YlaJ"/>
</dbReference>
<feature type="compositionally biased region" description="Basic and acidic residues" evidence="1">
    <location>
        <begin position="37"/>
        <end position="50"/>
    </location>
</feature>
<feature type="signal peptide" evidence="2">
    <location>
        <begin position="1"/>
        <end position="22"/>
    </location>
</feature>
<proteinExistence type="predicted"/>
<protein>
    <submittedName>
        <fullName evidence="3">Sporulation lipoprotein, YhcN/YlaJ family</fullName>
    </submittedName>
</protein>
<dbReference type="Proteomes" id="UP000199387">
    <property type="component" value="Unassembled WGS sequence"/>
</dbReference>
<feature type="region of interest" description="Disordered" evidence="1">
    <location>
        <begin position="149"/>
        <end position="193"/>
    </location>
</feature>
<dbReference type="InterPro" id="IPR019076">
    <property type="entry name" value="Spore_lipoprot_YhcN/YlaJ-like"/>
</dbReference>
<feature type="region of interest" description="Disordered" evidence="1">
    <location>
        <begin position="22"/>
        <end position="53"/>
    </location>
</feature>
<dbReference type="GO" id="GO:0030435">
    <property type="term" value="P:sporulation resulting in formation of a cellular spore"/>
    <property type="evidence" value="ECO:0007669"/>
    <property type="project" value="InterPro"/>
</dbReference>
<evidence type="ECO:0000256" key="2">
    <source>
        <dbReference type="SAM" id="SignalP"/>
    </source>
</evidence>
<sequence>MTRILTLICAVGLLVGCQPANKSPANESAPKANNAPHTERVKQTEPEPRRTNNNQAVARRLTQLATQVPQVEGATAVVFAGYTIVGLDLNSTLDRSRTGEVKYAVAQALHEDPQGANALVTADPDLVQRIRELSDDINQGRPAAGLAERLGDIAGRIAPQPSKETPQKEQPPSQTDQERMNQTRNPKPARSNR</sequence>
<dbReference type="STRING" id="1236220.SAMN04488112_101142"/>